<dbReference type="InterPro" id="IPR010721">
    <property type="entry name" value="UstE-like"/>
</dbReference>
<feature type="transmembrane region" description="Helical" evidence="2">
    <location>
        <begin position="107"/>
        <end position="129"/>
    </location>
</feature>
<feature type="region of interest" description="Disordered" evidence="1">
    <location>
        <begin position="252"/>
        <end position="272"/>
    </location>
</feature>
<protein>
    <submittedName>
        <fullName evidence="3">Uncharacterized protein</fullName>
    </submittedName>
</protein>
<keyword evidence="2" id="KW-1133">Transmembrane helix</keyword>
<proteinExistence type="predicted"/>
<organism evidence="3 4">
    <name type="scientific">Asticcacaulis biprosthecium C19</name>
    <dbReference type="NCBI Taxonomy" id="715226"/>
    <lineage>
        <taxon>Bacteria</taxon>
        <taxon>Pseudomonadati</taxon>
        <taxon>Pseudomonadota</taxon>
        <taxon>Alphaproteobacteria</taxon>
        <taxon>Caulobacterales</taxon>
        <taxon>Caulobacteraceae</taxon>
        <taxon>Asticcacaulis</taxon>
    </lineage>
</organism>
<dbReference type="STRING" id="715226.ABI_16740"/>
<dbReference type="eggNOG" id="COG3752">
    <property type="taxonomic scope" value="Bacteria"/>
</dbReference>
<dbReference type="Proteomes" id="UP000006512">
    <property type="component" value="Unassembled WGS sequence"/>
</dbReference>
<feature type="transmembrane region" description="Helical" evidence="2">
    <location>
        <begin position="206"/>
        <end position="225"/>
    </location>
</feature>
<evidence type="ECO:0000256" key="1">
    <source>
        <dbReference type="SAM" id="MobiDB-lite"/>
    </source>
</evidence>
<feature type="transmembrane region" description="Helical" evidence="2">
    <location>
        <begin position="32"/>
        <end position="51"/>
    </location>
</feature>
<dbReference type="OrthoDB" id="9779233at2"/>
<accession>F4QJX7</accession>
<keyword evidence="2" id="KW-0472">Membrane</keyword>
<sequence>MDLVPLISIALGLSLLMTMAWAVQRVTGSSGWIDAIWSIAVGLGGIAAAVWPDIGAVDERRIVVGLLVTIWAIRLGGHIAARTHGAHDDPRYAKLMQEWGKDGPRNLFLFLQIQAAAAFVLVLAVRLAAINPHASLAITDVIGVALLITAIVGEGVADAQLRRFGKTHKGAVCDTGLWAWSRHPNYFFEWLAWVAWAVIAFDPGNLWSLVAAAAPALMYYLLVYASGIPPLEAHMLASRGDRFRAYQRRVSPFFPLPPKTPAPQTTHQGDPS</sequence>
<gene>
    <name evidence="3" type="ORF">ABI_16740</name>
</gene>
<dbReference type="PANTHER" id="PTHR32251">
    <property type="entry name" value="3-OXO-5-ALPHA-STEROID 4-DEHYDROGENASE"/>
    <property type="match status" value="1"/>
</dbReference>
<evidence type="ECO:0000313" key="3">
    <source>
        <dbReference type="EMBL" id="EGF93234.1"/>
    </source>
</evidence>
<dbReference type="RefSeq" id="WP_006272428.1">
    <property type="nucleotide sequence ID" value="NZ_GL883077.1"/>
</dbReference>
<dbReference type="Pfam" id="PF06966">
    <property type="entry name" value="DUF1295"/>
    <property type="match status" value="1"/>
</dbReference>
<dbReference type="PROSITE" id="PS50244">
    <property type="entry name" value="S5A_REDUCTASE"/>
    <property type="match status" value="1"/>
</dbReference>
<dbReference type="PANTHER" id="PTHR32251:SF17">
    <property type="entry name" value="STEROID 5-ALPHA REDUCTASE C-TERMINAL DOMAIN-CONTAINING PROTEIN"/>
    <property type="match status" value="1"/>
</dbReference>
<feature type="transmembrane region" description="Helical" evidence="2">
    <location>
        <begin position="63"/>
        <end position="81"/>
    </location>
</feature>
<feature type="transmembrane region" description="Helical" evidence="2">
    <location>
        <begin position="136"/>
        <end position="157"/>
    </location>
</feature>
<evidence type="ECO:0000256" key="2">
    <source>
        <dbReference type="SAM" id="Phobius"/>
    </source>
</evidence>
<reference evidence="4" key="1">
    <citation type="submission" date="2011-03" db="EMBL/GenBank/DDBJ databases">
        <title>Draft genome sequence of Brevundimonas diminuta.</title>
        <authorList>
            <person name="Brown P.J.B."/>
            <person name="Buechlein A."/>
            <person name="Hemmerich C."/>
            <person name="Brun Y.V."/>
        </authorList>
    </citation>
    <scope>NUCLEOTIDE SEQUENCE [LARGE SCALE GENOMIC DNA]</scope>
    <source>
        <strain evidence="4">C19</strain>
    </source>
</reference>
<dbReference type="EMBL" id="GL883077">
    <property type="protein sequence ID" value="EGF93234.1"/>
    <property type="molecule type" value="Genomic_DNA"/>
</dbReference>
<dbReference type="AlphaFoldDB" id="F4QJX7"/>
<dbReference type="Gene3D" id="1.20.120.1630">
    <property type="match status" value="1"/>
</dbReference>
<dbReference type="HOGENOM" id="CLU_043418_3_1_5"/>
<evidence type="ECO:0000313" key="4">
    <source>
        <dbReference type="Proteomes" id="UP000006512"/>
    </source>
</evidence>
<keyword evidence="4" id="KW-1185">Reference proteome</keyword>
<keyword evidence="2" id="KW-0812">Transmembrane</keyword>
<name>F4QJX7_9CAUL</name>
<dbReference type="GO" id="GO:0016020">
    <property type="term" value="C:membrane"/>
    <property type="evidence" value="ECO:0007669"/>
    <property type="project" value="TreeGrafter"/>
</dbReference>